<reference evidence="15" key="1">
    <citation type="submission" date="2021-01" db="EMBL/GenBank/DDBJ databases">
        <authorList>
            <person name="Corre E."/>
            <person name="Pelletier E."/>
            <person name="Niang G."/>
            <person name="Scheremetjew M."/>
            <person name="Finn R."/>
            <person name="Kale V."/>
            <person name="Holt S."/>
            <person name="Cochrane G."/>
            <person name="Meng A."/>
            <person name="Brown T."/>
            <person name="Cohen L."/>
        </authorList>
    </citation>
    <scope>NUCLEOTIDE SEQUENCE</scope>
    <source>
        <strain evidence="15">CCMP443</strain>
    </source>
</reference>
<feature type="domain" description="Alpha-glucan water dikinase phosphohistidine-like" evidence="13">
    <location>
        <begin position="623"/>
        <end position="728"/>
    </location>
</feature>
<evidence type="ECO:0008006" key="16">
    <source>
        <dbReference type="Google" id="ProtNLM"/>
    </source>
</evidence>
<keyword evidence="11" id="KW-0732">Signal</keyword>
<accession>A0A7S0VU52</accession>
<comment type="cofactor">
    <cofactor evidence="1">
        <name>Mg(2+)</name>
        <dbReference type="ChEBI" id="CHEBI:18420"/>
    </cofactor>
</comment>
<dbReference type="Gene3D" id="3.30.1490.20">
    <property type="entry name" value="ATP-grasp fold, A domain"/>
    <property type="match status" value="2"/>
</dbReference>
<organism evidence="15">
    <name type="scientific">Hemiselmis tepida</name>
    <dbReference type="NCBI Taxonomy" id="464990"/>
    <lineage>
        <taxon>Eukaryota</taxon>
        <taxon>Cryptophyceae</taxon>
        <taxon>Cryptomonadales</taxon>
        <taxon>Hemiselmidaceae</taxon>
        <taxon>Hemiselmis</taxon>
    </lineage>
</organism>
<dbReference type="InterPro" id="IPR054481">
    <property type="entry name" value="GWD1_pHisD"/>
</dbReference>
<evidence type="ECO:0000259" key="12">
    <source>
        <dbReference type="Pfam" id="PF01326"/>
    </source>
</evidence>
<keyword evidence="10" id="KW-0119">Carbohydrate metabolism</keyword>
<dbReference type="PANTHER" id="PTHR46999:SF2">
    <property type="entry name" value="CARBOHYDRATE-BINDING MODULE FAMILY 45 PROTEIN"/>
    <property type="match status" value="1"/>
</dbReference>
<dbReference type="Gene3D" id="3.30.470.20">
    <property type="entry name" value="ATP-grasp fold, B domain"/>
    <property type="match status" value="1"/>
</dbReference>
<evidence type="ECO:0000256" key="3">
    <source>
        <dbReference type="ARBA" id="ARBA00011738"/>
    </source>
</evidence>
<evidence type="ECO:0000259" key="14">
    <source>
        <dbReference type="Pfam" id="PF23166"/>
    </source>
</evidence>
<keyword evidence="8" id="KW-0067">ATP-binding</keyword>
<sequence length="1077" mass="116249">MMRNAAFWLSAGVCCLLAADSAASPSLPLVTAGRAAAPQSARVGRAPGLRLSLRGGAPAGRKVLDEISHSLSSKKTGKEGTIAIEVCKNPDKSMECIMTSTIPGPVWLHWGFASRGAGWVAPPDAYLPENTKKIDDKAVQSPFKDGKLIFKVADKDAPDALAFVVKCEDPEEWFNGPGGDFWVDFKPMDPGAIGKLIIARETESTHWSILERMRLVNENIKAVAESDPGLAWIYTLLRFNQVKLVPVSKNSNYQSKDLAHTQATVTNNLAGVYGRYPAARMWVRLMAATVPRGGGNGDAVRLEILDIMRRNGFKEGHRPGIEDHFIEQWHQKLHTNCAPDDLIIADAYIRFLESGNPDDYWAHLHGNGLSYEYMQNIGGGIGSARSGLDGMVATPGHYPHIINDIKHLKWTLMQLHGGQDLDFLCMKAAGGLDGETNGILEEIKGNRHEWWVTGKIIEARHKLSHYIGQPSGHRDGLLVDVFLENWFKVQIDKADIGSMDGEAILDTALSALENVALSYGEPFWGCLTQLRKVKEHGDHWQQDWSRILKASVERTSLALSSFMDKIHSMVQPNAVQLGKALGTKEEYLTNFGEEVVRGMPGFALSRMLTALDHKARESANMGAWEMVTGVKTAVGEASAMDDIVAIQGKSFDKPQVLFVKHIGGVEDIPPGITAIITRSSMDILSHIAIRARNQNVLLATCHDDAAFGEIAKHTGAVTVTVDAGSVNVVAGGDVSGGGASAKAKAVTVSKPAACAKNVLIDTEFSTSHLGGKSNNLQQVRSKVAELPSFVRLPQSVAMPFGTFEKVLEEADNAEVAKEIAALEKKLVGGQQDAPVLEQIRGHIMGVAVPQPVQAELLEACKAAGFPEELTADADACIEAAKGVWASKWGDRAAYSRNAAKVPHDALQMAVLVQRVVPAEYSFVVHTTNPVSGSKDEIMGEVVVGLGEALVGNYPGRALGFVVNKETGDVTITQLPSKNIGIFLNKDTLIFRSDSNGEDLEGFAGAGLYESIMATKADERPVDYSNEPLFWDGAMRQALVKKIAEAASAIEKVMGSAQDVEGCVVGDEVHVVQTRPQV</sequence>
<dbReference type="GO" id="GO:0016301">
    <property type="term" value="F:kinase activity"/>
    <property type="evidence" value="ECO:0007669"/>
    <property type="project" value="UniProtKB-KW"/>
</dbReference>
<evidence type="ECO:0000259" key="13">
    <source>
        <dbReference type="Pfam" id="PF22973"/>
    </source>
</evidence>
<dbReference type="PANTHER" id="PTHR46999">
    <property type="entry name" value="ALPHA-GLUCAN WATER DIKINASE 1, CHLOROPLASTIC-RELATED"/>
    <property type="match status" value="1"/>
</dbReference>
<feature type="signal peptide" evidence="11">
    <location>
        <begin position="1"/>
        <end position="23"/>
    </location>
</feature>
<dbReference type="InterPro" id="IPR013815">
    <property type="entry name" value="ATP_grasp_subdomain_1"/>
</dbReference>
<protein>
    <recommendedName>
        <fullName evidence="16">Pyruvate phosphate dikinase AMP/ATP-binding domain-containing protein</fullName>
    </recommendedName>
</protein>
<evidence type="ECO:0000256" key="8">
    <source>
        <dbReference type="ARBA" id="ARBA00022840"/>
    </source>
</evidence>
<keyword evidence="7" id="KW-0418">Kinase</keyword>
<dbReference type="AlphaFoldDB" id="A0A7S0VU52"/>
<name>A0A7S0VU52_9CRYP</name>
<feature type="chain" id="PRO_5031120438" description="Pyruvate phosphate dikinase AMP/ATP-binding domain-containing protein" evidence="11">
    <location>
        <begin position="24"/>
        <end position="1077"/>
    </location>
</feature>
<evidence type="ECO:0000256" key="5">
    <source>
        <dbReference type="ARBA" id="ARBA00022723"/>
    </source>
</evidence>
<keyword evidence="5" id="KW-0479">Metal-binding</keyword>
<dbReference type="GO" id="GO:0046872">
    <property type="term" value="F:metal ion binding"/>
    <property type="evidence" value="ECO:0007669"/>
    <property type="project" value="UniProtKB-KW"/>
</dbReference>
<evidence type="ECO:0000256" key="10">
    <source>
        <dbReference type="ARBA" id="ARBA00023277"/>
    </source>
</evidence>
<evidence type="ECO:0000256" key="2">
    <source>
        <dbReference type="ARBA" id="ARBA00007837"/>
    </source>
</evidence>
<keyword evidence="4" id="KW-0808">Transferase</keyword>
<keyword evidence="6" id="KW-0547">Nucleotide-binding</keyword>
<dbReference type="SUPFAM" id="SSF56059">
    <property type="entry name" value="Glutathione synthetase ATP-binding domain-like"/>
    <property type="match status" value="1"/>
</dbReference>
<evidence type="ECO:0000256" key="11">
    <source>
        <dbReference type="SAM" id="SignalP"/>
    </source>
</evidence>
<gene>
    <name evidence="15" type="ORF">HTEP1355_LOCUS7162</name>
</gene>
<dbReference type="EMBL" id="HBFN01012489">
    <property type="protein sequence ID" value="CAD8792691.1"/>
    <property type="molecule type" value="Transcribed_RNA"/>
</dbReference>
<proteinExistence type="inferred from homology"/>
<dbReference type="Pfam" id="PF23166">
    <property type="entry name" value="Ig_N_CWD1"/>
    <property type="match status" value="1"/>
</dbReference>
<evidence type="ECO:0000313" key="15">
    <source>
        <dbReference type="EMBL" id="CAD8792691.1"/>
    </source>
</evidence>
<dbReference type="InterPro" id="IPR056301">
    <property type="entry name" value="GWD-like_N_Ig"/>
</dbReference>
<dbReference type="Pfam" id="PF01326">
    <property type="entry name" value="PPDK_N"/>
    <property type="match status" value="1"/>
</dbReference>
<evidence type="ECO:0000256" key="9">
    <source>
        <dbReference type="ARBA" id="ARBA00022842"/>
    </source>
</evidence>
<comment type="similarity">
    <text evidence="2">Belongs to the PEP-utilizing enzyme family.</text>
</comment>
<feature type="domain" description="Pyruvate phosphate dikinase AMP/ATP-binding" evidence="12">
    <location>
        <begin position="872"/>
        <end position="1076"/>
    </location>
</feature>
<comment type="subunit">
    <text evidence="3">Homodimer.</text>
</comment>
<dbReference type="Pfam" id="PF22973">
    <property type="entry name" value="GWD1_pHisD"/>
    <property type="match status" value="1"/>
</dbReference>
<evidence type="ECO:0000256" key="1">
    <source>
        <dbReference type="ARBA" id="ARBA00001946"/>
    </source>
</evidence>
<evidence type="ECO:0000256" key="4">
    <source>
        <dbReference type="ARBA" id="ARBA00022679"/>
    </source>
</evidence>
<feature type="domain" description="Alpha-glucan water dikinase-like N-terminal Ig-like" evidence="14">
    <location>
        <begin position="74"/>
        <end position="185"/>
    </location>
</feature>
<evidence type="ECO:0000256" key="6">
    <source>
        <dbReference type="ARBA" id="ARBA00022741"/>
    </source>
</evidence>
<keyword evidence="9" id="KW-0460">Magnesium</keyword>
<evidence type="ECO:0000256" key="7">
    <source>
        <dbReference type="ARBA" id="ARBA00022777"/>
    </source>
</evidence>
<dbReference type="InterPro" id="IPR002192">
    <property type="entry name" value="PPDK_AMP/ATP-bd"/>
</dbReference>
<dbReference type="GO" id="GO:0005524">
    <property type="term" value="F:ATP binding"/>
    <property type="evidence" value="ECO:0007669"/>
    <property type="project" value="UniProtKB-KW"/>
</dbReference>